<dbReference type="AlphaFoldDB" id="A0A3M7M155"/>
<keyword evidence="2" id="KW-0812">Transmembrane</keyword>
<protein>
    <submittedName>
        <fullName evidence="3">MFS transporter</fullName>
    </submittedName>
</protein>
<keyword evidence="2" id="KW-1133">Transmembrane helix</keyword>
<sequence length="86" mass="9404">MTKTFGKQSSIELQPQTETPPSSREQLLTNEQSFPNNGEKTKKPLSFYMTFLALNICVLLVSLDSTALSVAIPVSTPSCPSLLPPY</sequence>
<evidence type="ECO:0000256" key="1">
    <source>
        <dbReference type="SAM" id="MobiDB-lite"/>
    </source>
</evidence>
<feature type="compositionally biased region" description="Polar residues" evidence="1">
    <location>
        <begin position="1"/>
        <end position="38"/>
    </location>
</feature>
<reference evidence="3 4" key="1">
    <citation type="journal article" date="2014" name="PLoS ONE">
        <title>De novo Genome Assembly of the Fungal Plant Pathogen Pyrenophora semeniperda.</title>
        <authorList>
            <person name="Soliai M.M."/>
            <person name="Meyer S.E."/>
            <person name="Udall J.A."/>
            <person name="Elzinga D.E."/>
            <person name="Hermansen R.A."/>
            <person name="Bodily P.M."/>
            <person name="Hart A.A."/>
            <person name="Coleman C.E."/>
        </authorList>
    </citation>
    <scope>NUCLEOTIDE SEQUENCE [LARGE SCALE GENOMIC DNA]</scope>
    <source>
        <strain evidence="3 4">CCB06</strain>
        <tissue evidence="3">Mycelium</tissue>
    </source>
</reference>
<name>A0A3M7M155_9PLEO</name>
<evidence type="ECO:0000256" key="2">
    <source>
        <dbReference type="SAM" id="Phobius"/>
    </source>
</evidence>
<accession>A0A3M7M155</accession>
<proteinExistence type="predicted"/>
<evidence type="ECO:0000313" key="4">
    <source>
        <dbReference type="Proteomes" id="UP000265663"/>
    </source>
</evidence>
<organism evidence="3 4">
    <name type="scientific">Pyrenophora seminiperda CCB06</name>
    <dbReference type="NCBI Taxonomy" id="1302712"/>
    <lineage>
        <taxon>Eukaryota</taxon>
        <taxon>Fungi</taxon>
        <taxon>Dikarya</taxon>
        <taxon>Ascomycota</taxon>
        <taxon>Pezizomycotina</taxon>
        <taxon>Dothideomycetes</taxon>
        <taxon>Pleosporomycetidae</taxon>
        <taxon>Pleosporales</taxon>
        <taxon>Pleosporineae</taxon>
        <taxon>Pleosporaceae</taxon>
        <taxon>Pyrenophora</taxon>
    </lineage>
</organism>
<dbReference type="Proteomes" id="UP000265663">
    <property type="component" value="Unassembled WGS sequence"/>
</dbReference>
<feature type="transmembrane region" description="Helical" evidence="2">
    <location>
        <begin position="45"/>
        <end position="63"/>
    </location>
</feature>
<feature type="region of interest" description="Disordered" evidence="1">
    <location>
        <begin position="1"/>
        <end position="40"/>
    </location>
</feature>
<keyword evidence="4" id="KW-1185">Reference proteome</keyword>
<dbReference type="EMBL" id="KE747814">
    <property type="protein sequence ID" value="RMZ68211.1"/>
    <property type="molecule type" value="Genomic_DNA"/>
</dbReference>
<gene>
    <name evidence="3" type="ORF">GMOD_00004420</name>
</gene>
<evidence type="ECO:0000313" key="3">
    <source>
        <dbReference type="EMBL" id="RMZ68211.1"/>
    </source>
</evidence>
<keyword evidence="2" id="KW-0472">Membrane</keyword>